<sequence length="138" mass="16079">MDKESVELCIDANDSPAHSQSLESSMSTYDSMMQSLHEELNNAPPPDFMDFEDLDFFKMDCATAVSFDYEMNCTLKQLKHIAGYYGLKCKNRKGDIIQDIVLFEMDASNEDTVLRRKRLFHYMDLLKNDEYLKSYVMI</sequence>
<proteinExistence type="predicted"/>
<protein>
    <submittedName>
        <fullName evidence="1">Uncharacterized protein</fullName>
    </submittedName>
</protein>
<name>A0A6C0I6U2_9ZZZZ</name>
<evidence type="ECO:0000313" key="1">
    <source>
        <dbReference type="EMBL" id="QHT87843.1"/>
    </source>
</evidence>
<dbReference type="AlphaFoldDB" id="A0A6C0I6U2"/>
<organism evidence="1">
    <name type="scientific">viral metagenome</name>
    <dbReference type="NCBI Taxonomy" id="1070528"/>
    <lineage>
        <taxon>unclassified sequences</taxon>
        <taxon>metagenomes</taxon>
        <taxon>organismal metagenomes</taxon>
    </lineage>
</organism>
<accession>A0A6C0I6U2</accession>
<dbReference type="EMBL" id="MN740102">
    <property type="protein sequence ID" value="QHT87843.1"/>
    <property type="molecule type" value="Genomic_DNA"/>
</dbReference>
<reference evidence="1" key="1">
    <citation type="journal article" date="2020" name="Nature">
        <title>Giant virus diversity and host interactions through global metagenomics.</title>
        <authorList>
            <person name="Schulz F."/>
            <person name="Roux S."/>
            <person name="Paez-Espino D."/>
            <person name="Jungbluth S."/>
            <person name="Walsh D.A."/>
            <person name="Denef V.J."/>
            <person name="McMahon K.D."/>
            <person name="Konstantinidis K.T."/>
            <person name="Eloe-Fadrosh E.A."/>
            <person name="Kyrpides N.C."/>
            <person name="Woyke T."/>
        </authorList>
    </citation>
    <scope>NUCLEOTIDE SEQUENCE</scope>
    <source>
        <strain evidence="1">GVMAG-M-3300023184-191</strain>
    </source>
</reference>